<gene>
    <name evidence="1" type="ORF">MWN33_13500</name>
</gene>
<dbReference type="EMBL" id="JALKCG010000005">
    <property type="protein sequence ID" value="MCK0209047.1"/>
    <property type="molecule type" value="Genomic_DNA"/>
</dbReference>
<reference evidence="2" key="1">
    <citation type="submission" date="2023-07" db="EMBL/GenBank/DDBJ databases">
        <title>Ancylobacter moscoviensis sp. nov., facultatively methylotrophic bacteria from activated sludge and the reclassification of Starkeya novella (Starkey 1934) Kelly et al. 2000 as Ancylobacter novellus comb. nov., Starkeya koreensis Im et al. 2006 as Ancylobacter koreensis comb.nov., Angulomicrobium tetraedrale Vasil'eva et al. 1986 as Ancylobacter tetraedralis comb. nov., Angulomicrobium amanitiforme Fritz et al. 2004 as Ancylobacter amanitiformis comb. nov. and Methylorhabdus multivorans Doronina et al. 1996 as Ancylobacter multivorans comb. nov. and emended description of the genus Ancylobacter.</title>
        <authorList>
            <person name="Doronina N."/>
            <person name="Chemodurova A."/>
            <person name="Grouzdev D."/>
            <person name="Koziaeva V."/>
            <person name="Shi W."/>
            <person name="Wu L."/>
            <person name="Kaparullina E."/>
        </authorList>
    </citation>
    <scope>NUCLEOTIDE SEQUENCE [LARGE SCALE GENOMIC DNA]</scope>
    <source>
        <strain evidence="2">Jip08</strain>
    </source>
</reference>
<protein>
    <submittedName>
        <fullName evidence="1">Uncharacterized protein</fullName>
    </submittedName>
</protein>
<evidence type="ECO:0000313" key="2">
    <source>
        <dbReference type="Proteomes" id="UP001202867"/>
    </source>
</evidence>
<evidence type="ECO:0000313" key="1">
    <source>
        <dbReference type="EMBL" id="MCK0209047.1"/>
    </source>
</evidence>
<dbReference type="RefSeq" id="WP_247201559.1">
    <property type="nucleotide sequence ID" value="NZ_JALKCG010000005.1"/>
</dbReference>
<sequence>MPAKPRGVDASAEPVRGPAQVVILPVVQLIRHPDAPAALAAGERREPL</sequence>
<accession>A0ABT0DP36</accession>
<keyword evidence="2" id="KW-1185">Reference proteome</keyword>
<proteinExistence type="predicted"/>
<comment type="caution">
    <text evidence="1">The sequence shown here is derived from an EMBL/GenBank/DDBJ whole genome shotgun (WGS) entry which is preliminary data.</text>
</comment>
<dbReference type="Proteomes" id="UP001202867">
    <property type="component" value="Unassembled WGS sequence"/>
</dbReference>
<name>A0ABT0DP36_9HYPH</name>
<organism evidence="1 2">
    <name type="scientific">Ancylobacter koreensis</name>
    <dbReference type="NCBI Taxonomy" id="266121"/>
    <lineage>
        <taxon>Bacteria</taxon>
        <taxon>Pseudomonadati</taxon>
        <taxon>Pseudomonadota</taxon>
        <taxon>Alphaproteobacteria</taxon>
        <taxon>Hyphomicrobiales</taxon>
        <taxon>Xanthobacteraceae</taxon>
        <taxon>Ancylobacter</taxon>
    </lineage>
</organism>